<dbReference type="PANTHER" id="PTHR10963">
    <property type="entry name" value="GLYCOSYL HYDROLASE-RELATED"/>
    <property type="match status" value="1"/>
</dbReference>
<dbReference type="InterPro" id="IPR005084">
    <property type="entry name" value="CBM6"/>
</dbReference>
<dbReference type="Gene3D" id="2.60.120.260">
    <property type="entry name" value="Galactose-binding domain-like"/>
    <property type="match status" value="1"/>
</dbReference>
<dbReference type="OrthoDB" id="9776255at2"/>
<keyword evidence="3" id="KW-0472">Membrane</keyword>
<sequence>MVNTDLSHGLLVFVFFILFVVFSLLPGYSQNWQLVWSDEFTNSIGPDWVFETGTGSGGWGNNELQYYRQQNASIENGQLVITAKQESFGGKNYTSARMKTQGKKSWKYGKIEARIAMPSFQGVWPAFWMLGDNITSVGWPACGEIDIMEHVNTEQATHGTIHWQDHTNSYASYGGSTYANVTTYHTYAIEWDANSIKWFIDGNQYHEASIAGGVNGTSEFHNNFFIILNMAIGGNWPGWNVDNSALPAKMYVDYVRVYEAGGPAWSQQIEAENYAIMSGVQTENCSEGGLNVGWIDANDWMVWDVNLPASGAYTVSYRVASLYGGGGLQLEQAGGSPVFGSLSVPNTGGWQNWTTISHTVNLNTGQQQIAIKATSGGWNINWLSLTQATGSRTTREVIENKKPALSVFPNPANEYLQINGALDADFQLFDLAGNELQNIHSRLTHNKLKLDISHLPKGTYLIKLAKHDEALKFVKY</sequence>
<dbReference type="AlphaFoldDB" id="A0A3D9L0J4"/>
<feature type="domain" description="GH16" evidence="5">
    <location>
        <begin position="28"/>
        <end position="263"/>
    </location>
</feature>
<dbReference type="CDD" id="cd04080">
    <property type="entry name" value="CBM6_cellulase-like"/>
    <property type="match status" value="1"/>
</dbReference>
<accession>A0A3D9L0J4</accession>
<evidence type="ECO:0000313" key="7">
    <source>
        <dbReference type="Proteomes" id="UP000256779"/>
    </source>
</evidence>
<dbReference type="EMBL" id="QREG01000021">
    <property type="protein sequence ID" value="RED94386.1"/>
    <property type="molecule type" value="Genomic_DNA"/>
</dbReference>
<dbReference type="PANTHER" id="PTHR10963:SF55">
    <property type="entry name" value="GLYCOSIDE HYDROLASE FAMILY 16 PROTEIN"/>
    <property type="match status" value="1"/>
</dbReference>
<dbReference type="CDD" id="cd08023">
    <property type="entry name" value="GH16_laminarinase_like"/>
    <property type="match status" value="1"/>
</dbReference>
<evidence type="ECO:0000256" key="1">
    <source>
        <dbReference type="ARBA" id="ARBA00006865"/>
    </source>
</evidence>
<dbReference type="Pfam" id="PF03422">
    <property type="entry name" value="CBM_6"/>
    <property type="match status" value="1"/>
</dbReference>
<dbReference type="InterPro" id="IPR026444">
    <property type="entry name" value="Secre_tail"/>
</dbReference>
<feature type="domain" description="CBM6" evidence="4">
    <location>
        <begin position="267"/>
        <end position="386"/>
    </location>
</feature>
<comment type="caution">
    <text evidence="6">The sequence shown here is derived from an EMBL/GenBank/DDBJ whole genome shotgun (WGS) entry which is preliminary data.</text>
</comment>
<dbReference type="NCBIfam" id="TIGR04183">
    <property type="entry name" value="Por_Secre_tail"/>
    <property type="match status" value="1"/>
</dbReference>
<dbReference type="GO" id="GO:0030246">
    <property type="term" value="F:carbohydrate binding"/>
    <property type="evidence" value="ECO:0007669"/>
    <property type="project" value="InterPro"/>
</dbReference>
<feature type="transmembrane region" description="Helical" evidence="3">
    <location>
        <begin position="6"/>
        <end position="25"/>
    </location>
</feature>
<dbReference type="Pfam" id="PF00722">
    <property type="entry name" value="Glyco_hydro_16"/>
    <property type="match status" value="1"/>
</dbReference>
<reference evidence="6 7" key="1">
    <citation type="submission" date="2018-07" db="EMBL/GenBank/DDBJ databases">
        <title>Genomic Encyclopedia of Type Strains, Phase IV (KMG-IV): sequencing the most valuable type-strain genomes for metagenomic binning, comparative biology and taxonomic classification.</title>
        <authorList>
            <person name="Goeker M."/>
        </authorList>
    </citation>
    <scope>NUCLEOTIDE SEQUENCE [LARGE SCALE GENOMIC DNA]</scope>
    <source>
        <strain evidence="6 7">DSM 4134</strain>
    </source>
</reference>
<dbReference type="InterPro" id="IPR050546">
    <property type="entry name" value="Glycosyl_Hydrlase_16"/>
</dbReference>
<dbReference type="SUPFAM" id="SSF49785">
    <property type="entry name" value="Galactose-binding domain-like"/>
    <property type="match status" value="1"/>
</dbReference>
<dbReference type="PROSITE" id="PS51762">
    <property type="entry name" value="GH16_2"/>
    <property type="match status" value="1"/>
</dbReference>
<keyword evidence="7" id="KW-1185">Reference proteome</keyword>
<protein>
    <submittedName>
        <fullName evidence="6">Putative secreted protein (Por secretion system target)</fullName>
    </submittedName>
</protein>
<evidence type="ECO:0000256" key="2">
    <source>
        <dbReference type="ARBA" id="ARBA00022729"/>
    </source>
</evidence>
<gene>
    <name evidence="6" type="ORF">C7460_12173</name>
</gene>
<name>A0A3D9L0J4_MARFU</name>
<dbReference type="InterPro" id="IPR013320">
    <property type="entry name" value="ConA-like_dom_sf"/>
</dbReference>
<dbReference type="SUPFAM" id="SSF49899">
    <property type="entry name" value="Concanavalin A-like lectins/glucanases"/>
    <property type="match status" value="1"/>
</dbReference>
<dbReference type="Gene3D" id="2.60.120.200">
    <property type="match status" value="1"/>
</dbReference>
<evidence type="ECO:0000313" key="6">
    <source>
        <dbReference type="EMBL" id="RED94386.1"/>
    </source>
</evidence>
<dbReference type="GO" id="GO:0005975">
    <property type="term" value="P:carbohydrate metabolic process"/>
    <property type="evidence" value="ECO:0007669"/>
    <property type="project" value="InterPro"/>
</dbReference>
<dbReference type="InterPro" id="IPR008979">
    <property type="entry name" value="Galactose-bd-like_sf"/>
</dbReference>
<dbReference type="Proteomes" id="UP000256779">
    <property type="component" value="Unassembled WGS sequence"/>
</dbReference>
<dbReference type="SMART" id="SM00606">
    <property type="entry name" value="CBD_IV"/>
    <property type="match status" value="1"/>
</dbReference>
<dbReference type="Pfam" id="PF18962">
    <property type="entry name" value="Por_Secre_tail"/>
    <property type="match status" value="1"/>
</dbReference>
<keyword evidence="2" id="KW-0732">Signal</keyword>
<dbReference type="InterPro" id="IPR006584">
    <property type="entry name" value="Cellulose-bd_IV"/>
</dbReference>
<evidence type="ECO:0000259" key="4">
    <source>
        <dbReference type="PROSITE" id="PS51175"/>
    </source>
</evidence>
<comment type="similarity">
    <text evidence="1">Belongs to the glycosyl hydrolase 16 family.</text>
</comment>
<dbReference type="PROSITE" id="PS51175">
    <property type="entry name" value="CBM6"/>
    <property type="match status" value="1"/>
</dbReference>
<proteinExistence type="inferred from homology"/>
<evidence type="ECO:0000259" key="5">
    <source>
        <dbReference type="PROSITE" id="PS51762"/>
    </source>
</evidence>
<dbReference type="InterPro" id="IPR000757">
    <property type="entry name" value="Beta-glucanase-like"/>
</dbReference>
<evidence type="ECO:0000256" key="3">
    <source>
        <dbReference type="SAM" id="Phobius"/>
    </source>
</evidence>
<keyword evidence="3" id="KW-1133">Transmembrane helix</keyword>
<dbReference type="GO" id="GO:0004553">
    <property type="term" value="F:hydrolase activity, hydrolyzing O-glycosyl compounds"/>
    <property type="evidence" value="ECO:0007669"/>
    <property type="project" value="InterPro"/>
</dbReference>
<keyword evidence="3" id="KW-0812">Transmembrane</keyword>
<organism evidence="6 7">
    <name type="scientific">Marinoscillum furvescens DSM 4134</name>
    <dbReference type="NCBI Taxonomy" id="1122208"/>
    <lineage>
        <taxon>Bacteria</taxon>
        <taxon>Pseudomonadati</taxon>
        <taxon>Bacteroidota</taxon>
        <taxon>Cytophagia</taxon>
        <taxon>Cytophagales</taxon>
        <taxon>Reichenbachiellaceae</taxon>
        <taxon>Marinoscillum</taxon>
    </lineage>
</organism>